<dbReference type="PANTHER" id="PTHR38471:SF2">
    <property type="entry name" value="FOUR HELIX BUNDLE PROTEIN"/>
    <property type="match status" value="1"/>
</dbReference>
<dbReference type="EMBL" id="FNAO01000002">
    <property type="protein sequence ID" value="SDD83790.1"/>
    <property type="molecule type" value="Genomic_DNA"/>
</dbReference>
<dbReference type="STRING" id="641691.SAMN05421636_10263"/>
<reference evidence="1 2" key="1">
    <citation type="submission" date="2016-10" db="EMBL/GenBank/DDBJ databases">
        <authorList>
            <person name="de Groot N.N."/>
        </authorList>
    </citation>
    <scope>NUCLEOTIDE SEQUENCE [LARGE SCALE GENOMIC DNA]</scope>
    <source>
        <strain evidence="1 2">DSM 23421</strain>
    </source>
</reference>
<name>A0A1G6Y0F5_9FLAO</name>
<dbReference type="InterPro" id="IPR012657">
    <property type="entry name" value="23S_rRNA-intervening_sequence"/>
</dbReference>
<evidence type="ECO:0000313" key="2">
    <source>
        <dbReference type="Proteomes" id="UP000199109"/>
    </source>
</evidence>
<dbReference type="PANTHER" id="PTHR38471">
    <property type="entry name" value="FOUR HELIX BUNDLE PROTEIN"/>
    <property type="match status" value="1"/>
</dbReference>
<sequence>MVYEFIKHVTKRIKTKIVKLFSFEKLIVWQKARQLSVLIYKMTKHFPDDERFGLISQMRRCSVSTSSNIAESTGRHSPKDRARFTEIAFGSSMELLNQSILSNDLEFLSDENYFQIRKDITEITAMLDGLYKSQINS</sequence>
<evidence type="ECO:0000313" key="1">
    <source>
        <dbReference type="EMBL" id="SDD83790.1"/>
    </source>
</evidence>
<keyword evidence="2" id="KW-1185">Reference proteome</keyword>
<proteinExistence type="predicted"/>
<organism evidence="1 2">
    <name type="scientific">Pricia antarctica</name>
    <dbReference type="NCBI Taxonomy" id="641691"/>
    <lineage>
        <taxon>Bacteria</taxon>
        <taxon>Pseudomonadati</taxon>
        <taxon>Bacteroidota</taxon>
        <taxon>Flavobacteriia</taxon>
        <taxon>Flavobacteriales</taxon>
        <taxon>Flavobacteriaceae</taxon>
        <taxon>Pricia</taxon>
    </lineage>
</organism>
<dbReference type="CDD" id="cd16377">
    <property type="entry name" value="23S_rRNA_IVP_like"/>
    <property type="match status" value="1"/>
</dbReference>
<accession>A0A1G6Y0F5</accession>
<protein>
    <submittedName>
        <fullName evidence="1">Four helix bundle protein</fullName>
    </submittedName>
</protein>
<dbReference type="NCBIfam" id="TIGR02436">
    <property type="entry name" value="four helix bundle protein"/>
    <property type="match status" value="1"/>
</dbReference>
<gene>
    <name evidence="1" type="ORF">SAMN05421636_10263</name>
</gene>
<dbReference type="InterPro" id="IPR036583">
    <property type="entry name" value="23S_rRNA_IVS_sf"/>
</dbReference>
<dbReference type="Pfam" id="PF05635">
    <property type="entry name" value="23S_rRNA_IVP"/>
    <property type="match status" value="1"/>
</dbReference>
<dbReference type="Gene3D" id="1.20.1440.60">
    <property type="entry name" value="23S rRNA-intervening sequence"/>
    <property type="match status" value="1"/>
</dbReference>
<dbReference type="AlphaFoldDB" id="A0A1G6Y0F5"/>
<dbReference type="Proteomes" id="UP000199109">
    <property type="component" value="Unassembled WGS sequence"/>
</dbReference>
<dbReference type="SUPFAM" id="SSF158446">
    <property type="entry name" value="IVS-encoded protein-like"/>
    <property type="match status" value="1"/>
</dbReference>